<dbReference type="EMBL" id="CP003788">
    <property type="protein sequence ID" value="AFR07489.1"/>
    <property type="molecule type" value="Genomic_DNA"/>
</dbReference>
<dbReference type="HOGENOM" id="CLU_2826767_0_0_11"/>
<proteinExistence type="predicted"/>
<dbReference type="STRING" id="1205910.B005_2853"/>
<sequence>MGETVGPRSEHRGGPTTGLPVRSARLPVHTHHVRPPSGWSRIAPRVIPSEPPPRSRVTEIGNSGSS</sequence>
<feature type="region of interest" description="Disordered" evidence="1">
    <location>
        <begin position="1"/>
        <end position="66"/>
    </location>
</feature>
<evidence type="ECO:0000256" key="1">
    <source>
        <dbReference type="SAM" id="MobiDB-lite"/>
    </source>
</evidence>
<dbReference type="AlphaFoldDB" id="J7L9K5"/>
<reference evidence="2 3" key="1">
    <citation type="journal article" date="2012" name="J. Bacteriol.">
        <title>Whole-Genome Sequence of Nocardiopsis alba Strain ATCC BAA-2165, Associated with Honeybees.</title>
        <authorList>
            <person name="Qiao J."/>
            <person name="Chen L."/>
            <person name="Li Y."/>
            <person name="Wang J."/>
            <person name="Zhang W."/>
            <person name="Chen S."/>
        </authorList>
    </citation>
    <scope>NUCLEOTIDE SEQUENCE [LARGE SCALE GENOMIC DNA]</scope>
    <source>
        <strain evidence="3">ATCC BAA-2165 / BE74</strain>
    </source>
</reference>
<accession>J7L9K5</accession>
<dbReference type="KEGG" id="nal:B005_2853"/>
<protein>
    <submittedName>
        <fullName evidence="2">Uncharacterized protein</fullName>
    </submittedName>
</protein>
<dbReference type="Proteomes" id="UP000003779">
    <property type="component" value="Chromosome"/>
</dbReference>
<gene>
    <name evidence="2" type="ordered locus">B005_2853</name>
</gene>
<evidence type="ECO:0000313" key="3">
    <source>
        <dbReference type="Proteomes" id="UP000003779"/>
    </source>
</evidence>
<reference evidence="3" key="2">
    <citation type="submission" date="2012-08" db="EMBL/GenBank/DDBJ databases">
        <title>Whole-genome sequence of Nocardiopsis alba strain ATCC BAA-2165 associated with honeybees.</title>
        <authorList>
            <person name="Qiao J."/>
            <person name="Chen L."/>
            <person name="Li Y."/>
            <person name="Wang J."/>
            <person name="Zhang W."/>
            <person name="Chen S."/>
        </authorList>
    </citation>
    <scope>NUCLEOTIDE SEQUENCE [LARGE SCALE GENOMIC DNA]</scope>
    <source>
        <strain evidence="3">ATCC BAA-2165 / BE74</strain>
    </source>
</reference>
<evidence type="ECO:0000313" key="2">
    <source>
        <dbReference type="EMBL" id="AFR07489.1"/>
    </source>
</evidence>
<organism evidence="2 3">
    <name type="scientific">Nocardiopsis alba (strain ATCC BAA-2165 / BE74)</name>
    <dbReference type="NCBI Taxonomy" id="1205910"/>
    <lineage>
        <taxon>Bacteria</taxon>
        <taxon>Bacillati</taxon>
        <taxon>Actinomycetota</taxon>
        <taxon>Actinomycetes</taxon>
        <taxon>Streptosporangiales</taxon>
        <taxon>Nocardiopsidaceae</taxon>
        <taxon>Nocardiopsis</taxon>
    </lineage>
</organism>
<dbReference type="PATRIC" id="fig|1205910.3.peg.2696"/>
<name>J7L9K5_NOCAA</name>